<dbReference type="GO" id="GO:0055085">
    <property type="term" value="P:transmembrane transport"/>
    <property type="evidence" value="ECO:0007669"/>
    <property type="project" value="InterPro"/>
</dbReference>
<dbReference type="Pfam" id="PF03600">
    <property type="entry name" value="CitMHS"/>
    <property type="match status" value="1"/>
</dbReference>
<keyword evidence="5 7" id="KW-1133">Transmembrane helix</keyword>
<evidence type="ECO:0000256" key="1">
    <source>
        <dbReference type="ARBA" id="ARBA00004651"/>
    </source>
</evidence>
<dbReference type="AlphaFoldDB" id="A0A1K2H392"/>
<evidence type="ECO:0000256" key="3">
    <source>
        <dbReference type="ARBA" id="ARBA00022475"/>
    </source>
</evidence>
<feature type="domain" description="Citrate transporter-like" evidence="8">
    <location>
        <begin position="7"/>
        <end position="299"/>
    </location>
</feature>
<evidence type="ECO:0000256" key="6">
    <source>
        <dbReference type="ARBA" id="ARBA00023136"/>
    </source>
</evidence>
<dbReference type="GO" id="GO:0005886">
    <property type="term" value="C:plasma membrane"/>
    <property type="evidence" value="ECO:0007669"/>
    <property type="project" value="UniProtKB-SubCell"/>
</dbReference>
<evidence type="ECO:0000256" key="4">
    <source>
        <dbReference type="ARBA" id="ARBA00022692"/>
    </source>
</evidence>
<gene>
    <name evidence="9" type="ORF">SAMN02746068_00052</name>
</gene>
<dbReference type="OrthoDB" id="3177666at2"/>
<evidence type="ECO:0000256" key="5">
    <source>
        <dbReference type="ARBA" id="ARBA00022989"/>
    </source>
</evidence>
<feature type="transmembrane region" description="Helical" evidence="7">
    <location>
        <begin position="75"/>
        <end position="105"/>
    </location>
</feature>
<feature type="transmembrane region" description="Helical" evidence="7">
    <location>
        <begin position="242"/>
        <end position="262"/>
    </location>
</feature>
<reference evidence="9 10" key="1">
    <citation type="submission" date="2016-11" db="EMBL/GenBank/DDBJ databases">
        <authorList>
            <person name="Jaros S."/>
            <person name="Januszkiewicz K."/>
            <person name="Wedrychowicz H."/>
        </authorList>
    </citation>
    <scope>NUCLEOTIDE SEQUENCE [LARGE SCALE GENOMIC DNA]</scope>
    <source>
        <strain evidence="9 10">DSM 22330</strain>
    </source>
</reference>
<keyword evidence="2" id="KW-0813">Transport</keyword>
<sequence>MIANLKRISRDKTFLVTLVLAILALSLGTVHLRDIDLKTLLALFSLMVTIAVYAKLHLLRYIANIIIEKCQSVRAIAMVVLLFSFLGAMLFTNDVAILTLIPIVFNIRKQVKLPTIGVVSLMTVYANLGSAMTPFGNPQNLYLVSYFHLDILAFLKLSLPIGLISLATLFIILFGFSKAKIAAVKTPHIDVKFKQVVVLGVTTFVVLFGVLSVISIWFALVASLACAFWIKGEIVAEVDYGIILTFINFFIIVGAVSRIPSIHDVLSTYMAHNSSVFVTSVGMSQVISNVPAAVLLSKFTTRVGALYIGVTVGGLGTFIASLANLLAFRQYQAFSHDGTVKKFVRQFTLINVVYLAIFFGIGFVLVTI</sequence>
<evidence type="ECO:0000259" key="8">
    <source>
        <dbReference type="Pfam" id="PF03600"/>
    </source>
</evidence>
<feature type="transmembrane region" description="Helical" evidence="7">
    <location>
        <begin position="42"/>
        <end position="63"/>
    </location>
</feature>
<name>A0A1K2H392_9LACT</name>
<dbReference type="PANTHER" id="PTHR43302">
    <property type="entry name" value="TRANSPORTER ARSB-RELATED"/>
    <property type="match status" value="1"/>
</dbReference>
<feature type="transmembrane region" description="Helical" evidence="7">
    <location>
        <begin position="274"/>
        <end position="294"/>
    </location>
</feature>
<organism evidence="9 10">
    <name type="scientific">Pseudolactococcus chungangensis CAU 28 = DSM 22330</name>
    <dbReference type="NCBI Taxonomy" id="1122154"/>
    <lineage>
        <taxon>Bacteria</taxon>
        <taxon>Bacillati</taxon>
        <taxon>Bacillota</taxon>
        <taxon>Bacilli</taxon>
        <taxon>Lactobacillales</taxon>
        <taxon>Streptococcaceae</taxon>
        <taxon>Pseudolactococcus</taxon>
    </lineage>
</organism>
<dbReference type="STRING" id="1122154.SAMN02746068_00052"/>
<feature type="transmembrane region" description="Helical" evidence="7">
    <location>
        <begin position="306"/>
        <end position="327"/>
    </location>
</feature>
<dbReference type="InterPro" id="IPR004680">
    <property type="entry name" value="Cit_transptr-like_dom"/>
</dbReference>
<evidence type="ECO:0000256" key="7">
    <source>
        <dbReference type="SAM" id="Phobius"/>
    </source>
</evidence>
<dbReference type="Proteomes" id="UP000185655">
    <property type="component" value="Unassembled WGS sequence"/>
</dbReference>
<accession>A0A1K2H392</accession>
<comment type="subcellular location">
    <subcellularLocation>
        <location evidence="1">Cell membrane</location>
        <topology evidence="1">Multi-pass membrane protein</topology>
    </subcellularLocation>
</comment>
<evidence type="ECO:0000313" key="10">
    <source>
        <dbReference type="Proteomes" id="UP000185655"/>
    </source>
</evidence>
<keyword evidence="3" id="KW-1003">Cell membrane</keyword>
<dbReference type="PANTHER" id="PTHR43302:SF5">
    <property type="entry name" value="TRANSPORTER ARSB-RELATED"/>
    <property type="match status" value="1"/>
</dbReference>
<feature type="transmembrane region" description="Helical" evidence="7">
    <location>
        <begin position="347"/>
        <end position="366"/>
    </location>
</feature>
<feature type="transmembrane region" description="Helical" evidence="7">
    <location>
        <begin position="151"/>
        <end position="176"/>
    </location>
</feature>
<keyword evidence="4 7" id="KW-0812">Transmembrane</keyword>
<feature type="transmembrane region" description="Helical" evidence="7">
    <location>
        <begin position="197"/>
        <end position="230"/>
    </location>
</feature>
<keyword evidence="6 7" id="KW-0472">Membrane</keyword>
<dbReference type="EMBL" id="FPKS01000001">
    <property type="protein sequence ID" value="SFZ70079.1"/>
    <property type="molecule type" value="Genomic_DNA"/>
</dbReference>
<evidence type="ECO:0000313" key="9">
    <source>
        <dbReference type="EMBL" id="SFZ70079.1"/>
    </source>
</evidence>
<protein>
    <submittedName>
        <fullName evidence="9">Transporter, YbiR family</fullName>
    </submittedName>
</protein>
<proteinExistence type="predicted"/>
<dbReference type="RefSeq" id="WP_031365757.1">
    <property type="nucleotide sequence ID" value="NZ_FPKS01000001.1"/>
</dbReference>
<evidence type="ECO:0000256" key="2">
    <source>
        <dbReference type="ARBA" id="ARBA00022448"/>
    </source>
</evidence>